<feature type="domain" description="Aromatic amino acid beta-eliminating lyase/threonine aldolase" evidence="5">
    <location>
        <begin position="1"/>
        <end position="157"/>
    </location>
</feature>
<dbReference type="SUPFAM" id="SSF53383">
    <property type="entry name" value="PLP-dependent transferases"/>
    <property type="match status" value="1"/>
</dbReference>
<evidence type="ECO:0000256" key="4">
    <source>
        <dbReference type="ARBA" id="ARBA00023239"/>
    </source>
</evidence>
<dbReference type="Pfam" id="PF01212">
    <property type="entry name" value="Beta_elim_lyase"/>
    <property type="match status" value="1"/>
</dbReference>
<dbReference type="FunFam" id="3.90.1150.10:FF:000041">
    <property type="entry name" value="Low-specificity L-threonine aldolase"/>
    <property type="match status" value="1"/>
</dbReference>
<name>X1T790_9ZZZZ</name>
<protein>
    <recommendedName>
        <fullName evidence="5">Aromatic amino acid beta-eliminating lyase/threonine aldolase domain-containing protein</fullName>
    </recommendedName>
</protein>
<organism evidence="6">
    <name type="scientific">marine sediment metagenome</name>
    <dbReference type="NCBI Taxonomy" id="412755"/>
    <lineage>
        <taxon>unclassified sequences</taxon>
        <taxon>metagenomes</taxon>
        <taxon>ecological metagenomes</taxon>
    </lineage>
</organism>
<comment type="caution">
    <text evidence="6">The sequence shown here is derived from an EMBL/GenBank/DDBJ whole genome shotgun (WGS) entry which is preliminary data.</text>
</comment>
<evidence type="ECO:0000256" key="1">
    <source>
        <dbReference type="ARBA" id="ARBA00001933"/>
    </source>
</evidence>
<gene>
    <name evidence="6" type="ORF">S12H4_33839</name>
</gene>
<sequence length="212" mass="23382">TRLICLENTHNAAGETCIDTEQMEEISGIAKKHGIKIHIDGARIFNAAIALDVEPAELVKEADSIQFCLSKGLGCPFGSLLVGDKDFISKARKKRQMLGGGMRQAGLMAAAGIIGLEKMIDRLKEDHNNAHILAEGLVEAGIKINMRTVQTNMVFFEVPEGKIKPIDLVERLKKENVLIGDPKGRKIRVVTHKDINRDDISYIIEKFKNILG</sequence>
<dbReference type="AlphaFoldDB" id="X1T790"/>
<feature type="non-terminal residue" evidence="6">
    <location>
        <position position="1"/>
    </location>
</feature>
<dbReference type="GO" id="GO:0008732">
    <property type="term" value="F:L-allo-threonine aldolase activity"/>
    <property type="evidence" value="ECO:0007669"/>
    <property type="project" value="TreeGrafter"/>
</dbReference>
<accession>X1T790</accession>
<dbReference type="Gene3D" id="3.40.640.10">
    <property type="entry name" value="Type I PLP-dependent aspartate aminotransferase-like (Major domain)"/>
    <property type="match status" value="1"/>
</dbReference>
<evidence type="ECO:0000313" key="6">
    <source>
        <dbReference type="EMBL" id="GAJ01218.1"/>
    </source>
</evidence>
<keyword evidence="3" id="KW-0663">Pyridoxal phosphate</keyword>
<evidence type="ECO:0000259" key="5">
    <source>
        <dbReference type="Pfam" id="PF01212"/>
    </source>
</evidence>
<dbReference type="PANTHER" id="PTHR48097">
    <property type="entry name" value="L-THREONINE ALDOLASE-RELATED"/>
    <property type="match status" value="1"/>
</dbReference>
<keyword evidence="4" id="KW-0456">Lyase</keyword>
<evidence type="ECO:0000256" key="2">
    <source>
        <dbReference type="ARBA" id="ARBA00006966"/>
    </source>
</evidence>
<dbReference type="InterPro" id="IPR023603">
    <property type="entry name" value="Low_specificity_L-TA-like"/>
</dbReference>
<reference evidence="6" key="1">
    <citation type="journal article" date="2014" name="Front. Microbiol.">
        <title>High frequency of phylogenetically diverse reductive dehalogenase-homologous genes in deep subseafloor sedimentary metagenomes.</title>
        <authorList>
            <person name="Kawai M."/>
            <person name="Futagami T."/>
            <person name="Toyoda A."/>
            <person name="Takaki Y."/>
            <person name="Nishi S."/>
            <person name="Hori S."/>
            <person name="Arai W."/>
            <person name="Tsubouchi T."/>
            <person name="Morono Y."/>
            <person name="Uchiyama I."/>
            <person name="Ito T."/>
            <person name="Fujiyama A."/>
            <person name="Inagaki F."/>
            <person name="Takami H."/>
        </authorList>
    </citation>
    <scope>NUCLEOTIDE SEQUENCE</scope>
    <source>
        <strain evidence="6">Expedition CK06-06</strain>
    </source>
</reference>
<proteinExistence type="inferred from homology"/>
<dbReference type="Gene3D" id="3.90.1150.10">
    <property type="entry name" value="Aspartate Aminotransferase, domain 1"/>
    <property type="match status" value="1"/>
</dbReference>
<dbReference type="InterPro" id="IPR015424">
    <property type="entry name" value="PyrdxlP-dep_Trfase"/>
</dbReference>
<dbReference type="GO" id="GO:0006567">
    <property type="term" value="P:L-threonine catabolic process"/>
    <property type="evidence" value="ECO:0007669"/>
    <property type="project" value="TreeGrafter"/>
</dbReference>
<dbReference type="GO" id="GO:0006545">
    <property type="term" value="P:glycine biosynthetic process"/>
    <property type="evidence" value="ECO:0007669"/>
    <property type="project" value="TreeGrafter"/>
</dbReference>
<dbReference type="InterPro" id="IPR001597">
    <property type="entry name" value="ArAA_b-elim_lyase/Thr_aldolase"/>
</dbReference>
<evidence type="ECO:0000256" key="3">
    <source>
        <dbReference type="ARBA" id="ARBA00022898"/>
    </source>
</evidence>
<dbReference type="PANTHER" id="PTHR48097:SF9">
    <property type="entry name" value="L-THREONINE ALDOLASE"/>
    <property type="match status" value="1"/>
</dbReference>
<dbReference type="GO" id="GO:0005829">
    <property type="term" value="C:cytosol"/>
    <property type="evidence" value="ECO:0007669"/>
    <property type="project" value="TreeGrafter"/>
</dbReference>
<dbReference type="InterPro" id="IPR015421">
    <property type="entry name" value="PyrdxlP-dep_Trfase_major"/>
</dbReference>
<comment type="similarity">
    <text evidence="2">Belongs to the threonine aldolase family.</text>
</comment>
<dbReference type="InterPro" id="IPR015422">
    <property type="entry name" value="PyrdxlP-dep_Trfase_small"/>
</dbReference>
<comment type="cofactor">
    <cofactor evidence="1">
        <name>pyridoxal 5'-phosphate</name>
        <dbReference type="ChEBI" id="CHEBI:597326"/>
    </cofactor>
</comment>
<dbReference type="EMBL" id="BARW01019978">
    <property type="protein sequence ID" value="GAJ01218.1"/>
    <property type="molecule type" value="Genomic_DNA"/>
</dbReference>
<dbReference type="NCBIfam" id="NF041359">
    <property type="entry name" value="GntG_guanitoxin"/>
    <property type="match status" value="1"/>
</dbReference>